<proteinExistence type="predicted"/>
<dbReference type="Proteomes" id="UP000605568">
    <property type="component" value="Unassembled WGS sequence"/>
</dbReference>
<sequence>MLRRLAFLLVRFRKGLVGESQRTCHMVPIPAADEVPEQLTALCGLVIERGTAELVTPGEGMPCEACLLCVPFGSSPTS</sequence>
<gene>
    <name evidence="1" type="ORF">GCM10017774_83050</name>
</gene>
<evidence type="ECO:0000313" key="2">
    <source>
        <dbReference type="Proteomes" id="UP000605568"/>
    </source>
</evidence>
<name>A0ABQ3MVF2_9PSEU</name>
<dbReference type="RefSeq" id="WP_191304913.1">
    <property type="nucleotide sequence ID" value="NZ_BNAR01000022.1"/>
</dbReference>
<accession>A0ABQ3MVF2</accession>
<organism evidence="1 2">
    <name type="scientific">Lentzea cavernae</name>
    <dbReference type="NCBI Taxonomy" id="2020703"/>
    <lineage>
        <taxon>Bacteria</taxon>
        <taxon>Bacillati</taxon>
        <taxon>Actinomycetota</taxon>
        <taxon>Actinomycetes</taxon>
        <taxon>Pseudonocardiales</taxon>
        <taxon>Pseudonocardiaceae</taxon>
        <taxon>Lentzea</taxon>
    </lineage>
</organism>
<reference evidence="2" key="1">
    <citation type="journal article" date="2019" name="Int. J. Syst. Evol. Microbiol.">
        <title>The Global Catalogue of Microorganisms (GCM) 10K type strain sequencing project: providing services to taxonomists for standard genome sequencing and annotation.</title>
        <authorList>
            <consortium name="The Broad Institute Genomics Platform"/>
            <consortium name="The Broad Institute Genome Sequencing Center for Infectious Disease"/>
            <person name="Wu L."/>
            <person name="Ma J."/>
        </authorList>
    </citation>
    <scope>NUCLEOTIDE SEQUENCE [LARGE SCALE GENOMIC DNA]</scope>
    <source>
        <strain evidence="2">CGMCC 4.7367</strain>
    </source>
</reference>
<dbReference type="EMBL" id="BNAR01000022">
    <property type="protein sequence ID" value="GHH59748.1"/>
    <property type="molecule type" value="Genomic_DNA"/>
</dbReference>
<protein>
    <submittedName>
        <fullName evidence="1">Uncharacterized protein</fullName>
    </submittedName>
</protein>
<keyword evidence="2" id="KW-1185">Reference proteome</keyword>
<comment type="caution">
    <text evidence="1">The sequence shown here is derived from an EMBL/GenBank/DDBJ whole genome shotgun (WGS) entry which is preliminary data.</text>
</comment>
<evidence type="ECO:0000313" key="1">
    <source>
        <dbReference type="EMBL" id="GHH59748.1"/>
    </source>
</evidence>